<dbReference type="InterPro" id="IPR049341">
    <property type="entry name" value="TRADD-like_N"/>
</dbReference>
<evidence type="ECO:0000313" key="2">
    <source>
        <dbReference type="EMBL" id="CAH3024327.1"/>
    </source>
</evidence>
<feature type="domain" description="TRADD-like N-terminal" evidence="1">
    <location>
        <begin position="20"/>
        <end position="84"/>
    </location>
</feature>
<comment type="caution">
    <text evidence="2">The sequence shown here is derived from an EMBL/GenBank/DDBJ whole genome shotgun (WGS) entry which is preliminary data.</text>
</comment>
<accession>A0ABN8M959</accession>
<dbReference type="EMBL" id="CALNXI010000299">
    <property type="protein sequence ID" value="CAH3024327.1"/>
    <property type="molecule type" value="Genomic_DNA"/>
</dbReference>
<gene>
    <name evidence="2" type="ORF">PEVE_00022350</name>
</gene>
<dbReference type="Proteomes" id="UP001159427">
    <property type="component" value="Unassembled WGS sequence"/>
</dbReference>
<organism evidence="2 3">
    <name type="scientific">Porites evermanni</name>
    <dbReference type="NCBI Taxonomy" id="104178"/>
    <lineage>
        <taxon>Eukaryota</taxon>
        <taxon>Metazoa</taxon>
        <taxon>Cnidaria</taxon>
        <taxon>Anthozoa</taxon>
        <taxon>Hexacorallia</taxon>
        <taxon>Scleractinia</taxon>
        <taxon>Fungiina</taxon>
        <taxon>Poritidae</taxon>
        <taxon>Porites</taxon>
    </lineage>
</organism>
<sequence length="118" mass="12924">MVAGGFTMASSLELLIRDSSYDQLISAVTTCVLPAGANLIQITEGCVCLKVQVDSVSTLDVLWQLYRDGTLKARLQALFVTDEMRGLARGEEVEVIVTIDEHEYEKTRNKLASEAQGD</sequence>
<dbReference type="Pfam" id="PF20694">
    <property type="entry name" value="TRADD-like_N"/>
    <property type="match status" value="1"/>
</dbReference>
<proteinExistence type="predicted"/>
<evidence type="ECO:0000313" key="3">
    <source>
        <dbReference type="Proteomes" id="UP001159427"/>
    </source>
</evidence>
<keyword evidence="3" id="KW-1185">Reference proteome</keyword>
<reference evidence="2 3" key="1">
    <citation type="submission" date="2022-05" db="EMBL/GenBank/DDBJ databases">
        <authorList>
            <consortium name="Genoscope - CEA"/>
            <person name="William W."/>
        </authorList>
    </citation>
    <scope>NUCLEOTIDE SEQUENCE [LARGE SCALE GENOMIC DNA]</scope>
</reference>
<protein>
    <recommendedName>
        <fullName evidence="1">TRADD-like N-terminal domain-containing protein</fullName>
    </recommendedName>
</protein>
<name>A0ABN8M959_9CNID</name>
<evidence type="ECO:0000259" key="1">
    <source>
        <dbReference type="Pfam" id="PF20694"/>
    </source>
</evidence>